<dbReference type="Proteomes" id="UP001153069">
    <property type="component" value="Unassembled WGS sequence"/>
</dbReference>
<dbReference type="CDD" id="cd15047">
    <property type="entry name" value="7tmC_GABA-B-like"/>
    <property type="match status" value="1"/>
</dbReference>
<keyword evidence="6 11" id="KW-0675">Receptor</keyword>
<dbReference type="InterPro" id="IPR028082">
    <property type="entry name" value="Peripla_BP_I"/>
</dbReference>
<evidence type="ECO:0000313" key="11">
    <source>
        <dbReference type="EMBL" id="CAB9504500.1"/>
    </source>
</evidence>
<dbReference type="Pfam" id="PF00003">
    <property type="entry name" value="7tm_3"/>
    <property type="match status" value="1"/>
</dbReference>
<dbReference type="PROSITE" id="PS50259">
    <property type="entry name" value="G_PROTEIN_RECEP_F3_4"/>
    <property type="match status" value="1"/>
</dbReference>
<feature type="transmembrane region" description="Helical" evidence="9">
    <location>
        <begin position="541"/>
        <end position="559"/>
    </location>
</feature>
<evidence type="ECO:0000256" key="6">
    <source>
        <dbReference type="ARBA" id="ARBA00023170"/>
    </source>
</evidence>
<evidence type="ECO:0000256" key="7">
    <source>
        <dbReference type="ARBA" id="ARBA00023180"/>
    </source>
</evidence>
<organism evidence="11 12">
    <name type="scientific">Seminavis robusta</name>
    <dbReference type="NCBI Taxonomy" id="568900"/>
    <lineage>
        <taxon>Eukaryota</taxon>
        <taxon>Sar</taxon>
        <taxon>Stramenopiles</taxon>
        <taxon>Ochrophyta</taxon>
        <taxon>Bacillariophyta</taxon>
        <taxon>Bacillariophyceae</taxon>
        <taxon>Bacillariophycidae</taxon>
        <taxon>Naviculales</taxon>
        <taxon>Naviculaceae</taxon>
        <taxon>Seminavis</taxon>
    </lineage>
</organism>
<proteinExistence type="predicted"/>
<feature type="transmembrane region" description="Helical" evidence="9">
    <location>
        <begin position="579"/>
        <end position="600"/>
    </location>
</feature>
<feature type="transmembrane region" description="Helical" evidence="9">
    <location>
        <begin position="711"/>
        <end position="733"/>
    </location>
</feature>
<keyword evidence="3 9" id="KW-1133">Transmembrane helix</keyword>
<dbReference type="SUPFAM" id="SSF53822">
    <property type="entry name" value="Periplasmic binding protein-like I"/>
    <property type="match status" value="1"/>
</dbReference>
<evidence type="ECO:0000256" key="9">
    <source>
        <dbReference type="SAM" id="Phobius"/>
    </source>
</evidence>
<keyword evidence="8" id="KW-0807">Transducer</keyword>
<dbReference type="GO" id="GO:0038039">
    <property type="term" value="C:G protein-coupled receptor heterodimeric complex"/>
    <property type="evidence" value="ECO:0007669"/>
    <property type="project" value="TreeGrafter"/>
</dbReference>
<protein>
    <submittedName>
        <fullName evidence="11">Gamma-aminobutyric acid (GABA) B receptor</fullName>
    </submittedName>
</protein>
<gene>
    <name evidence="11" type="ORF">SEMRO_199_G084360.1</name>
</gene>
<sequence>MVAPLPSSRIRYSEDGATREGHLVAFGEFTFLDVANGTVTRVLEHNIASMSVNVAAFLAWKHFRERSGAVVPSLPGQLEGCDFDWTWESRDTQTSPKQAIQDLLTVTTDPLWLQGGNGTNTSGSYNNTLDSYNNTLDDDWQFPFAMLGSTISRISYPLSVIGEVYQIPQISATSTSSRLDLAQYFARTVVSNKEDASAIIKFCKSKGLSHLTAIYVRDEYGTDFAANLHRHANREGIHLSMFSYVEGASEDSGDHISASLQQLKQSGIKYVVSLVLDWPTVFEAAYDIGIIGTPEHVWISFDLVWEPRQLRRHDPRDVKLAKALDGVGVIHVPFPEKDSLQAAMLEFAQDANLQREYFETFPDDDLYWENASFVQATDFPYIYPSYDSVLALGIAACRTPGLFTSAELFNTLVNLEFQGISGNVSFNNQTGTRSSRDTQYTLENVYLSQDNSNETLIRLESRISAILIEEQVVHLEDYLYNNHTTIRPPYLVPVDHNYNLIPSSVQVLGWSFGGAMMMLSLLLAGCVLWNKNDHVWRISQPLFLVQICIGTFITSAAIIPMGMQGKEYSRQLDIACNSIVWLLALGFVACFSAILSRTWRLNKLMSSSQGFRRTQVYAQDVAWPFAVLTTVNVVLLIGWTAVSPLQYERVQTIDVDSFGRSLESYGRCQSTNKTVQLAFMIPLLVANAAGVIMAVYQSYKARNFATELQESTYLAVSMLTFLETLLLGIPTYFASASHPSAKFLAGAILICISCMTIILPVFLPSFFTESSTVRVGGQQIWLEIGNRRGPDSMLRRHGGRCSSGNTAARWKVALLQYHRRYPPFEPPPKRKLVT</sequence>
<dbReference type="AlphaFoldDB" id="A0A9N8DPS5"/>
<evidence type="ECO:0000256" key="5">
    <source>
        <dbReference type="ARBA" id="ARBA00023136"/>
    </source>
</evidence>
<comment type="caution">
    <text evidence="11">The sequence shown here is derived from an EMBL/GenBank/DDBJ whole genome shotgun (WGS) entry which is preliminary data.</text>
</comment>
<evidence type="ECO:0000256" key="1">
    <source>
        <dbReference type="ARBA" id="ARBA00004141"/>
    </source>
</evidence>
<feature type="transmembrane region" description="Helical" evidence="9">
    <location>
        <begin position="679"/>
        <end position="699"/>
    </location>
</feature>
<keyword evidence="4" id="KW-0297">G-protein coupled receptor</keyword>
<evidence type="ECO:0000256" key="3">
    <source>
        <dbReference type="ARBA" id="ARBA00022989"/>
    </source>
</evidence>
<feature type="domain" description="G-protein coupled receptors family 3 profile" evidence="10">
    <location>
        <begin position="575"/>
        <end position="767"/>
    </location>
</feature>
<dbReference type="OrthoDB" id="16403at2759"/>
<feature type="transmembrane region" description="Helical" evidence="9">
    <location>
        <begin position="621"/>
        <end position="642"/>
    </location>
</feature>
<reference evidence="11" key="1">
    <citation type="submission" date="2020-06" db="EMBL/GenBank/DDBJ databases">
        <authorList>
            <consortium name="Plant Systems Biology data submission"/>
        </authorList>
    </citation>
    <scope>NUCLEOTIDE SEQUENCE</scope>
    <source>
        <strain evidence="11">D6</strain>
    </source>
</reference>
<evidence type="ECO:0000256" key="8">
    <source>
        <dbReference type="ARBA" id="ARBA00023224"/>
    </source>
</evidence>
<dbReference type="GO" id="GO:0004965">
    <property type="term" value="F:G protein-coupled GABA receptor activity"/>
    <property type="evidence" value="ECO:0007669"/>
    <property type="project" value="InterPro"/>
</dbReference>
<comment type="subcellular location">
    <subcellularLocation>
        <location evidence="1">Membrane</location>
        <topology evidence="1">Multi-pass membrane protein</topology>
    </subcellularLocation>
</comment>
<dbReference type="InterPro" id="IPR017978">
    <property type="entry name" value="GPCR_3_C"/>
</dbReference>
<dbReference type="InterPro" id="IPR001828">
    <property type="entry name" value="ANF_lig-bd_rcpt"/>
</dbReference>
<accession>A0A9N8DPS5</accession>
<evidence type="ECO:0000256" key="2">
    <source>
        <dbReference type="ARBA" id="ARBA00022692"/>
    </source>
</evidence>
<dbReference type="PANTHER" id="PTHR10519">
    <property type="entry name" value="GABA-B RECEPTOR"/>
    <property type="match status" value="1"/>
</dbReference>
<dbReference type="GO" id="GO:0007214">
    <property type="term" value="P:gamma-aminobutyric acid signaling pathway"/>
    <property type="evidence" value="ECO:0007669"/>
    <property type="project" value="TreeGrafter"/>
</dbReference>
<evidence type="ECO:0000259" key="10">
    <source>
        <dbReference type="PROSITE" id="PS50259"/>
    </source>
</evidence>
<evidence type="ECO:0000313" key="12">
    <source>
        <dbReference type="Proteomes" id="UP001153069"/>
    </source>
</evidence>
<name>A0A9N8DPS5_9STRA</name>
<keyword evidence="12" id="KW-1185">Reference proteome</keyword>
<dbReference type="InterPro" id="IPR002455">
    <property type="entry name" value="GPCR3_GABA-B"/>
</dbReference>
<dbReference type="PANTHER" id="PTHR10519:SF20">
    <property type="entry name" value="G-PROTEIN COUPLED RECEPTOR 156-RELATED"/>
    <property type="match status" value="1"/>
</dbReference>
<dbReference type="EMBL" id="CAICTM010000198">
    <property type="protein sequence ID" value="CAB9504500.1"/>
    <property type="molecule type" value="Genomic_DNA"/>
</dbReference>
<evidence type="ECO:0000256" key="4">
    <source>
        <dbReference type="ARBA" id="ARBA00023040"/>
    </source>
</evidence>
<dbReference type="Pfam" id="PF01094">
    <property type="entry name" value="ANF_receptor"/>
    <property type="match status" value="1"/>
</dbReference>
<keyword evidence="2 9" id="KW-0812">Transmembrane</keyword>
<dbReference type="PRINTS" id="PR01176">
    <property type="entry name" value="GABABRECEPTR"/>
</dbReference>
<keyword evidence="5 9" id="KW-0472">Membrane</keyword>
<keyword evidence="7" id="KW-0325">Glycoprotein</keyword>
<dbReference type="Gene3D" id="3.40.50.2300">
    <property type="match status" value="2"/>
</dbReference>
<feature type="transmembrane region" description="Helical" evidence="9">
    <location>
        <begin position="507"/>
        <end position="529"/>
    </location>
</feature>
<feature type="transmembrane region" description="Helical" evidence="9">
    <location>
        <begin position="745"/>
        <end position="767"/>
    </location>
</feature>